<proteinExistence type="inferred from homology"/>
<evidence type="ECO:0000313" key="4">
    <source>
        <dbReference type="Proteomes" id="UP000295733"/>
    </source>
</evidence>
<dbReference type="RefSeq" id="WP_132601009.1">
    <property type="nucleotide sequence ID" value="NZ_NRRP01000006.1"/>
</dbReference>
<gene>
    <name evidence="3" type="ORF">EV656_10318</name>
</gene>
<reference evidence="3 4" key="1">
    <citation type="submission" date="2019-03" db="EMBL/GenBank/DDBJ databases">
        <title>Genomic Encyclopedia of Type Strains, Phase IV (KMG-IV): sequencing the most valuable type-strain genomes for metagenomic binning, comparative biology and taxonomic classification.</title>
        <authorList>
            <person name="Goeker M."/>
        </authorList>
    </citation>
    <scope>NUCLEOTIDE SEQUENCE [LARGE SCALE GENOMIC DNA]</scope>
    <source>
        <strain evidence="3 4">DSM 2781</strain>
    </source>
</reference>
<dbReference type="AlphaFoldDB" id="A0A4R2NTC0"/>
<dbReference type="EMBL" id="SLXL01000003">
    <property type="protein sequence ID" value="TCP25269.1"/>
    <property type="molecule type" value="Genomic_DNA"/>
</dbReference>
<protein>
    <submittedName>
        <fullName evidence="3">tRNA 2-thiouridine synthesizing protein A</fullName>
    </submittedName>
</protein>
<dbReference type="InterPro" id="IPR001455">
    <property type="entry name" value="TusA-like"/>
</dbReference>
<feature type="domain" description="UPF0033" evidence="2">
    <location>
        <begin position="7"/>
        <end position="31"/>
    </location>
</feature>
<keyword evidence="4" id="KW-1185">Reference proteome</keyword>
<sequence>MSDALEIDARGLRCPLPVLWLRKALQSLPPGAELHLLADDPVAVVDIPHFCTQEGHILLGTEPVGRAQRYRVRRG</sequence>
<dbReference type="PANTHER" id="PTHR33279">
    <property type="entry name" value="SULFUR CARRIER PROTEIN YEDF-RELATED"/>
    <property type="match status" value="1"/>
</dbReference>
<comment type="caution">
    <text evidence="3">The sequence shown here is derived from an EMBL/GenBank/DDBJ whole genome shotgun (WGS) entry which is preliminary data.</text>
</comment>
<evidence type="ECO:0000313" key="3">
    <source>
        <dbReference type="EMBL" id="TCP25269.1"/>
    </source>
</evidence>
<name>A0A4R2NTC0_RHOAD</name>
<dbReference type="InterPro" id="IPR036868">
    <property type="entry name" value="TusA-like_sf"/>
</dbReference>
<dbReference type="CDD" id="cd00291">
    <property type="entry name" value="SirA_YedF_YeeD"/>
    <property type="match status" value="1"/>
</dbReference>
<organism evidence="3 4">
    <name type="scientific">Rhodovulum adriaticum</name>
    <name type="common">Rhodopseudomonas adriatica</name>
    <dbReference type="NCBI Taxonomy" id="35804"/>
    <lineage>
        <taxon>Bacteria</taxon>
        <taxon>Pseudomonadati</taxon>
        <taxon>Pseudomonadota</taxon>
        <taxon>Alphaproteobacteria</taxon>
        <taxon>Rhodobacterales</taxon>
        <taxon>Paracoccaceae</taxon>
        <taxon>Rhodovulum</taxon>
    </lineage>
</organism>
<dbReference type="PANTHER" id="PTHR33279:SF2">
    <property type="entry name" value="SULFUR CARRIER PROTEIN TUSA"/>
    <property type="match status" value="1"/>
</dbReference>
<dbReference type="Gene3D" id="3.30.110.40">
    <property type="entry name" value="TusA-like domain"/>
    <property type="match status" value="1"/>
</dbReference>
<dbReference type="OrthoDB" id="9797551at2"/>
<evidence type="ECO:0000256" key="1">
    <source>
        <dbReference type="ARBA" id="ARBA00008984"/>
    </source>
</evidence>
<dbReference type="Pfam" id="PF01206">
    <property type="entry name" value="TusA"/>
    <property type="match status" value="1"/>
</dbReference>
<dbReference type="PROSITE" id="PS01148">
    <property type="entry name" value="UPF0033"/>
    <property type="match status" value="1"/>
</dbReference>
<accession>A0A4R2NTC0</accession>
<evidence type="ECO:0000259" key="2">
    <source>
        <dbReference type="PROSITE" id="PS01148"/>
    </source>
</evidence>
<dbReference type="Proteomes" id="UP000295733">
    <property type="component" value="Unassembled WGS sequence"/>
</dbReference>
<comment type="similarity">
    <text evidence="1">Belongs to the sulfur carrier protein TusA family.</text>
</comment>
<dbReference type="SUPFAM" id="SSF64307">
    <property type="entry name" value="SirA-like"/>
    <property type="match status" value="1"/>
</dbReference>